<evidence type="ECO:0000256" key="1">
    <source>
        <dbReference type="ARBA" id="ARBA00009431"/>
    </source>
</evidence>
<dbReference type="PANTHER" id="PTHR11802:SF3">
    <property type="entry name" value="RETINOID-INDUCIBLE SERINE CARBOXYPEPTIDASE"/>
    <property type="match status" value="1"/>
</dbReference>
<dbReference type="Pfam" id="PF00450">
    <property type="entry name" value="Peptidase_S10"/>
    <property type="match status" value="1"/>
</dbReference>
<dbReference type="SUPFAM" id="SSF53474">
    <property type="entry name" value="alpha/beta-Hydrolases"/>
    <property type="match status" value="1"/>
</dbReference>
<accession>A0A9W9AXS4</accession>
<dbReference type="InterPro" id="IPR029058">
    <property type="entry name" value="AB_hydrolase_fold"/>
</dbReference>
<reference evidence="7" key="1">
    <citation type="submission" date="2022-08" db="EMBL/GenBank/DDBJ databases">
        <authorList>
            <consortium name="DOE Joint Genome Institute"/>
            <person name="Min B."/>
            <person name="Riley R."/>
            <person name="Sierra-Patev S."/>
            <person name="Naranjo-Ortiz M."/>
            <person name="Looney B."/>
            <person name="Konkel Z."/>
            <person name="Slot J.C."/>
            <person name="Sakamoto Y."/>
            <person name="Steenwyk J.L."/>
            <person name="Rokas A."/>
            <person name="Carro J."/>
            <person name="Camarero S."/>
            <person name="Ferreira P."/>
            <person name="Molpeceres G."/>
            <person name="Ruiz-Duenas F.J."/>
            <person name="Serrano A."/>
            <person name="Henrissat B."/>
            <person name="Drula E."/>
            <person name="Hughes K.W."/>
            <person name="Mata J.L."/>
            <person name="Ishikawa N.K."/>
            <person name="Vargas-Isla R."/>
            <person name="Ushijima S."/>
            <person name="Smith C.A."/>
            <person name="Ahrendt S."/>
            <person name="Andreopoulos W."/>
            <person name="He G."/>
            <person name="Labutti K."/>
            <person name="Lipzen A."/>
            <person name="Ng V."/>
            <person name="Sandor L."/>
            <person name="Barry K."/>
            <person name="Martinez A.T."/>
            <person name="Xiao Y."/>
            <person name="Gibbons J.G."/>
            <person name="Terashima K."/>
            <person name="Hibbett D.S."/>
            <person name="Grigoriev I.V."/>
        </authorList>
    </citation>
    <scope>NUCLEOTIDE SEQUENCE</scope>
    <source>
        <strain evidence="7">Sp2 HRB7682 ss15</strain>
    </source>
</reference>
<evidence type="ECO:0000256" key="6">
    <source>
        <dbReference type="ARBA" id="ARBA00023180"/>
    </source>
</evidence>
<name>A0A9W9AXS4_9AGAR</name>
<keyword evidence="5" id="KW-0378">Hydrolase</keyword>
<keyword evidence="6" id="KW-0325">Glycoprotein</keyword>
<keyword evidence="4" id="KW-0732">Signal</keyword>
<gene>
    <name evidence="7" type="ORF">C8J55DRAFT_555907</name>
</gene>
<protein>
    <submittedName>
        <fullName evidence="7">Alpha/beta-hydrolase</fullName>
    </submittedName>
</protein>
<keyword evidence="3" id="KW-0645">Protease</keyword>
<dbReference type="Gene3D" id="1.10.287.410">
    <property type="match status" value="1"/>
</dbReference>
<reference evidence="7" key="2">
    <citation type="journal article" date="2023" name="Proc. Natl. Acad. Sci. U.S.A.">
        <title>A global phylogenomic analysis of the shiitake genus Lentinula.</title>
        <authorList>
            <person name="Sierra-Patev S."/>
            <person name="Min B."/>
            <person name="Naranjo-Ortiz M."/>
            <person name="Looney B."/>
            <person name="Konkel Z."/>
            <person name="Slot J.C."/>
            <person name="Sakamoto Y."/>
            <person name="Steenwyk J.L."/>
            <person name="Rokas A."/>
            <person name="Carro J."/>
            <person name="Camarero S."/>
            <person name="Ferreira P."/>
            <person name="Molpeceres G."/>
            <person name="Ruiz-Duenas F.J."/>
            <person name="Serrano A."/>
            <person name="Henrissat B."/>
            <person name="Drula E."/>
            <person name="Hughes K.W."/>
            <person name="Mata J.L."/>
            <person name="Ishikawa N.K."/>
            <person name="Vargas-Isla R."/>
            <person name="Ushijima S."/>
            <person name="Smith C.A."/>
            <person name="Donoghue J."/>
            <person name="Ahrendt S."/>
            <person name="Andreopoulos W."/>
            <person name="He G."/>
            <person name="LaButti K."/>
            <person name="Lipzen A."/>
            <person name="Ng V."/>
            <person name="Riley R."/>
            <person name="Sandor L."/>
            <person name="Barry K."/>
            <person name="Martinez A.T."/>
            <person name="Xiao Y."/>
            <person name="Gibbons J.G."/>
            <person name="Terashima K."/>
            <person name="Grigoriev I.V."/>
            <person name="Hibbett D."/>
        </authorList>
    </citation>
    <scope>NUCLEOTIDE SEQUENCE</scope>
    <source>
        <strain evidence="7">Sp2 HRB7682 ss15</strain>
    </source>
</reference>
<comment type="caution">
    <text evidence="7">The sequence shown here is derived from an EMBL/GenBank/DDBJ whole genome shotgun (WGS) entry which is preliminary data.</text>
</comment>
<proteinExistence type="inferred from homology"/>
<evidence type="ECO:0000256" key="5">
    <source>
        <dbReference type="ARBA" id="ARBA00022801"/>
    </source>
</evidence>
<dbReference type="Gene3D" id="3.40.50.1820">
    <property type="entry name" value="alpha/beta hydrolase"/>
    <property type="match status" value="1"/>
</dbReference>
<dbReference type="InterPro" id="IPR001563">
    <property type="entry name" value="Peptidase_S10"/>
</dbReference>
<keyword evidence="2" id="KW-0121">Carboxypeptidase</keyword>
<dbReference type="GO" id="GO:0004185">
    <property type="term" value="F:serine-type carboxypeptidase activity"/>
    <property type="evidence" value="ECO:0007669"/>
    <property type="project" value="InterPro"/>
</dbReference>
<dbReference type="EMBL" id="JANVFS010000004">
    <property type="protein sequence ID" value="KAJ4492924.1"/>
    <property type="molecule type" value="Genomic_DNA"/>
</dbReference>
<evidence type="ECO:0000256" key="3">
    <source>
        <dbReference type="ARBA" id="ARBA00022670"/>
    </source>
</evidence>
<dbReference type="PANTHER" id="PTHR11802">
    <property type="entry name" value="SERINE PROTEASE FAMILY S10 SERINE CARBOXYPEPTIDASE"/>
    <property type="match status" value="1"/>
</dbReference>
<evidence type="ECO:0000313" key="8">
    <source>
        <dbReference type="Proteomes" id="UP001150238"/>
    </source>
</evidence>
<evidence type="ECO:0000313" key="7">
    <source>
        <dbReference type="EMBL" id="KAJ4492924.1"/>
    </source>
</evidence>
<dbReference type="GO" id="GO:0006508">
    <property type="term" value="P:proteolysis"/>
    <property type="evidence" value="ECO:0007669"/>
    <property type="project" value="UniProtKB-KW"/>
</dbReference>
<sequence>MGDPLSDNNTLSFFANLSVVPGSLCPGVGPDTPSYSGYIGLKHDTNSSPRRSFFWYFGAESHDPKAPIILTMGGGPGSSGLMNALFGQSPCIITAAGLVANPHSWTERYNLLVLDHPVGAGFSFSSGPQVNNSRDAALDVYDFLQKFYALFPQVAGNKLIIDGGSYGGIYVPHIATVIREGNRAIAAGKGQPGARRLNLESLMIHNPFTDPYSHFRWLLQYRCVYHNVYNETTCKEAYSSLPECLEALDYALESENSTPKHRFEAIELCAKVGKGNTNGTALEDIRLKCRPDDVDSCYPEFKWVRELFNERKTKTMLGVPEYVNYTSLNMDVGKAFSEYGDKAFRHHHLYGPLLADGIRLLHYIGAQDANCAWPGALSFLKLIHSSYQQSFINSKETPWPVTSQFERGYVRQVGDGAGNMTFVLVEGAGHFSVHDQPIIVKSIIEHWIENEPFI</sequence>
<dbReference type="Proteomes" id="UP001150238">
    <property type="component" value="Unassembled WGS sequence"/>
</dbReference>
<evidence type="ECO:0000256" key="2">
    <source>
        <dbReference type="ARBA" id="ARBA00022645"/>
    </source>
</evidence>
<dbReference type="AlphaFoldDB" id="A0A9W9AXS4"/>
<dbReference type="PRINTS" id="PR00724">
    <property type="entry name" value="CRBOXYPTASEC"/>
</dbReference>
<comment type="similarity">
    <text evidence="1">Belongs to the peptidase S10 family.</text>
</comment>
<organism evidence="7 8">
    <name type="scientific">Lentinula lateritia</name>
    <dbReference type="NCBI Taxonomy" id="40482"/>
    <lineage>
        <taxon>Eukaryota</taxon>
        <taxon>Fungi</taxon>
        <taxon>Dikarya</taxon>
        <taxon>Basidiomycota</taxon>
        <taxon>Agaricomycotina</taxon>
        <taxon>Agaricomycetes</taxon>
        <taxon>Agaricomycetidae</taxon>
        <taxon>Agaricales</taxon>
        <taxon>Marasmiineae</taxon>
        <taxon>Omphalotaceae</taxon>
        <taxon>Lentinula</taxon>
    </lineage>
</organism>
<evidence type="ECO:0000256" key="4">
    <source>
        <dbReference type="ARBA" id="ARBA00022729"/>
    </source>
</evidence>